<evidence type="ECO:0000313" key="2">
    <source>
        <dbReference type="Proteomes" id="UP001164746"/>
    </source>
</evidence>
<keyword evidence="2" id="KW-1185">Reference proteome</keyword>
<proteinExistence type="predicted"/>
<dbReference type="EMBL" id="CP111018">
    <property type="protein sequence ID" value="WAR09506.1"/>
    <property type="molecule type" value="Genomic_DNA"/>
</dbReference>
<accession>A0ABY7EQQ4</accession>
<protein>
    <submittedName>
        <fullName evidence="1">Uncharacterized protein</fullName>
    </submittedName>
</protein>
<dbReference type="Proteomes" id="UP001164746">
    <property type="component" value="Chromosome 7"/>
</dbReference>
<reference evidence="1" key="1">
    <citation type="submission" date="2022-11" db="EMBL/GenBank/DDBJ databases">
        <title>Centuries of genome instability and evolution in soft-shell clam transmissible cancer (bioRxiv).</title>
        <authorList>
            <person name="Hart S.F.M."/>
            <person name="Yonemitsu M.A."/>
            <person name="Giersch R.M."/>
            <person name="Beal B.F."/>
            <person name="Arriagada G."/>
            <person name="Davis B.W."/>
            <person name="Ostrander E.A."/>
            <person name="Goff S.P."/>
            <person name="Metzger M.J."/>
        </authorList>
    </citation>
    <scope>NUCLEOTIDE SEQUENCE</scope>
    <source>
        <strain evidence="1">MELC-2E11</strain>
        <tissue evidence="1">Siphon/mantle</tissue>
    </source>
</reference>
<name>A0ABY7EQQ4_MYAAR</name>
<organism evidence="1 2">
    <name type="scientific">Mya arenaria</name>
    <name type="common">Soft-shell clam</name>
    <dbReference type="NCBI Taxonomy" id="6604"/>
    <lineage>
        <taxon>Eukaryota</taxon>
        <taxon>Metazoa</taxon>
        <taxon>Spiralia</taxon>
        <taxon>Lophotrochozoa</taxon>
        <taxon>Mollusca</taxon>
        <taxon>Bivalvia</taxon>
        <taxon>Autobranchia</taxon>
        <taxon>Heteroconchia</taxon>
        <taxon>Euheterodonta</taxon>
        <taxon>Imparidentia</taxon>
        <taxon>Neoheterodontei</taxon>
        <taxon>Myida</taxon>
        <taxon>Myoidea</taxon>
        <taxon>Myidae</taxon>
        <taxon>Mya</taxon>
    </lineage>
</organism>
<gene>
    <name evidence="1" type="ORF">MAR_034582</name>
</gene>
<sequence>METDKDTDDRIMSSLSVKENPSAQHSFYTEKPATGIWDHESVMELGIIMITLCLHHNTTENCCVITGANFRRFLLVRHVIGETLIAFANGFRNILCKSMLITFSLFYQILIYTQSPEVVMDKFMN</sequence>
<evidence type="ECO:0000313" key="1">
    <source>
        <dbReference type="EMBL" id="WAR09506.1"/>
    </source>
</evidence>